<dbReference type="PANTHER" id="PTHR15249:SF0">
    <property type="entry name" value="TRAF FAMILY MEMBER-ASSOCIATED NF-KAPPA-B ACTIVATOR"/>
    <property type="match status" value="1"/>
</dbReference>
<evidence type="ECO:0000256" key="3">
    <source>
        <dbReference type="SAM" id="MobiDB-lite"/>
    </source>
</evidence>
<gene>
    <name evidence="6" type="primary">LOC106488084</name>
</gene>
<evidence type="ECO:0000313" key="5">
    <source>
        <dbReference type="Proteomes" id="UP001652627"/>
    </source>
</evidence>
<dbReference type="InterPro" id="IPR039669">
    <property type="entry name" value="TANK"/>
</dbReference>
<accession>A0A8B7IU20</accession>
<evidence type="ECO:0000259" key="4">
    <source>
        <dbReference type="Pfam" id="PF12845"/>
    </source>
</evidence>
<name>A0A8B7IU20_9AVES</name>
<sequence>MSQSSRPARGSRVPHQSVMEMEEVFFQLCEEVARLQDLCAKQGKLLQKLTARKGPILDIPVSLPIQCTEDMMTEEAEKPSESRQECSQAPTSASAGPGSAHPLAQPHAADALPACNVTDPPSPEKAGVLSGGNGKAALAVAFGSQHCSKVERSEKGDLDTWLKNYGVLPTMKASKEEARACCNLLEFVVPDPQAVDSFLDLYEAPQELQREDASSESALPAAIHVPVEIRGPVKTSWTPAWMLEESLGQGAVFTSEAARTCDFCQAVFPSDAAAQADYLKHLLAHMK</sequence>
<dbReference type="Pfam" id="PF12845">
    <property type="entry name" value="TBD"/>
    <property type="match status" value="1"/>
</dbReference>
<dbReference type="AlphaFoldDB" id="A0A8B7IU20"/>
<dbReference type="RefSeq" id="XP_013802385.2">
    <property type="nucleotide sequence ID" value="XM_013946931.2"/>
</dbReference>
<reference evidence="6" key="1">
    <citation type="submission" date="2025-08" db="UniProtKB">
        <authorList>
            <consortium name="RefSeq"/>
        </authorList>
    </citation>
    <scope>IDENTIFICATION</scope>
    <source>
        <tissue evidence="6">Blood</tissue>
    </source>
</reference>
<dbReference type="InterPro" id="IPR024581">
    <property type="entry name" value="TBD"/>
</dbReference>
<feature type="domain" description="Tbk1/Ikki binding" evidence="4">
    <location>
        <begin position="19"/>
        <end position="70"/>
    </location>
</feature>
<organism evidence="5 6">
    <name type="scientific">Apteryx mantelli</name>
    <name type="common">North Island brown kiwi</name>
    <dbReference type="NCBI Taxonomy" id="2696672"/>
    <lineage>
        <taxon>Eukaryota</taxon>
        <taxon>Metazoa</taxon>
        <taxon>Chordata</taxon>
        <taxon>Craniata</taxon>
        <taxon>Vertebrata</taxon>
        <taxon>Euteleostomi</taxon>
        <taxon>Archelosauria</taxon>
        <taxon>Archosauria</taxon>
        <taxon>Dinosauria</taxon>
        <taxon>Saurischia</taxon>
        <taxon>Theropoda</taxon>
        <taxon>Coelurosauria</taxon>
        <taxon>Aves</taxon>
        <taxon>Palaeognathae</taxon>
        <taxon>Apterygiformes</taxon>
        <taxon>Apterygidae</taxon>
        <taxon>Apteryx</taxon>
    </lineage>
</organism>
<keyword evidence="2" id="KW-0175">Coiled coil</keyword>
<evidence type="ECO:0000256" key="2">
    <source>
        <dbReference type="ARBA" id="ARBA00023054"/>
    </source>
</evidence>
<dbReference type="KEGG" id="aam:106488084"/>
<dbReference type="GeneID" id="106488084"/>
<feature type="compositionally biased region" description="Low complexity" evidence="3">
    <location>
        <begin position="87"/>
        <end position="100"/>
    </location>
</feature>
<feature type="region of interest" description="Disordered" evidence="3">
    <location>
        <begin position="72"/>
        <end position="105"/>
    </location>
</feature>
<keyword evidence="1" id="KW-0597">Phosphoprotein</keyword>
<feature type="compositionally biased region" description="Basic and acidic residues" evidence="3">
    <location>
        <begin position="75"/>
        <end position="84"/>
    </location>
</feature>
<dbReference type="Proteomes" id="UP001652627">
    <property type="component" value="Chromosome 33"/>
</dbReference>
<keyword evidence="5" id="KW-1185">Reference proteome</keyword>
<evidence type="ECO:0000313" key="6">
    <source>
        <dbReference type="RefSeq" id="XP_013802385.2"/>
    </source>
</evidence>
<dbReference type="GO" id="GO:0043124">
    <property type="term" value="P:negative regulation of canonical NF-kappaB signal transduction"/>
    <property type="evidence" value="ECO:0007669"/>
    <property type="project" value="InterPro"/>
</dbReference>
<dbReference type="OrthoDB" id="8769224at2759"/>
<protein>
    <submittedName>
        <fullName evidence="6">TRAF family member-associated NF-kappa-B activator-like</fullName>
    </submittedName>
</protein>
<dbReference type="PANTHER" id="PTHR15249">
    <property type="entry name" value="TRAF FAMILY MEMBER-ASSOCIATED NF-KAPPA-B ACTIVATOR"/>
    <property type="match status" value="1"/>
</dbReference>
<proteinExistence type="predicted"/>
<evidence type="ECO:0000256" key="1">
    <source>
        <dbReference type="ARBA" id="ARBA00022553"/>
    </source>
</evidence>